<name>A0ABT6RF15_9BACT</name>
<sequence>MRKIFNLIFLLSAIGMSFIACKKYNDWPTDSSYNRLFQPSTLTTSVDGITVTMKWKGMPSTNKYVVELSKDSLQFNPVVARFTGAASSDANGCYFVIPGPLDPLTTYSVRIKGEDTTNGTPDSHWVTAMFKTKSEQIMTNVPASDVTANSITWRWQTPNAVTHLIVNGVRYNISADEVATGAKTITGLQPKTSYSATLYNNANIRGSQTMSTTALVPVGPDVIYLGPSDDLAAKITALTSGDNKIFVLYQGSSYNLGGTAVAIPAGVSITIWGEEGPDRPVIYPGVPSVSATQLFTIPTSAGTIKFENIDLEAFANNNPNSGFKATYVLNQASTDPACNISKVVFENCKIRNFATTALRLQVANSIIDSVVVNNSIAYNTANGYGFIHISATGASGNKIKITNSTFYNLGLVSASKGIVYNDKVANTTVIQNCTFNNMQCGTNYFLTFGGLASNLTLGNIIIGNLTGKGMAAGPIVSINPSGSVFRTGDANFTANAISGISLFGVAPNNNSTDLFVDPTNGIFTTKPGFSLNTGVGDPRWF</sequence>
<evidence type="ECO:0000259" key="3">
    <source>
        <dbReference type="Pfam" id="PF17161"/>
    </source>
</evidence>
<proteinExistence type="predicted"/>
<dbReference type="Gene3D" id="2.160.20.10">
    <property type="entry name" value="Single-stranded right-handed beta-helix, Pectin lyase-like"/>
    <property type="match status" value="1"/>
</dbReference>
<gene>
    <name evidence="4" type="ORF">QJ048_15095</name>
</gene>
<dbReference type="Pfam" id="PF16318">
    <property type="entry name" value="DUF4957"/>
    <property type="match status" value="1"/>
</dbReference>
<accession>A0ABT6RF15</accession>
<dbReference type="InterPro" id="IPR033427">
    <property type="entry name" value="DUF5123"/>
</dbReference>
<comment type="caution">
    <text evidence="4">The sequence shown here is derived from an EMBL/GenBank/DDBJ whole genome shotgun (WGS) entry which is preliminary data.</text>
</comment>
<dbReference type="InterPro" id="IPR011050">
    <property type="entry name" value="Pectin_lyase_fold/virulence"/>
</dbReference>
<protein>
    <submittedName>
        <fullName evidence="4">DUF4957 domain-containing protein</fullName>
    </submittedName>
</protein>
<evidence type="ECO:0000256" key="1">
    <source>
        <dbReference type="SAM" id="SignalP"/>
    </source>
</evidence>
<dbReference type="SUPFAM" id="SSF51126">
    <property type="entry name" value="Pectin lyase-like"/>
    <property type="match status" value="1"/>
</dbReference>
<dbReference type="Pfam" id="PF17161">
    <property type="entry name" value="DUF5123"/>
    <property type="match status" value="1"/>
</dbReference>
<feature type="domain" description="DUF5123" evidence="3">
    <location>
        <begin position="429"/>
        <end position="540"/>
    </location>
</feature>
<feature type="signal peptide" evidence="1">
    <location>
        <begin position="1"/>
        <end position="22"/>
    </location>
</feature>
<dbReference type="InterPro" id="IPR032530">
    <property type="entry name" value="DUF4957"/>
</dbReference>
<dbReference type="EMBL" id="JASBRG010000007">
    <property type="protein sequence ID" value="MDI3321118.1"/>
    <property type="molecule type" value="Genomic_DNA"/>
</dbReference>
<dbReference type="SUPFAM" id="SSF49265">
    <property type="entry name" value="Fibronectin type III"/>
    <property type="match status" value="1"/>
</dbReference>
<dbReference type="Proteomes" id="UP001226434">
    <property type="component" value="Unassembled WGS sequence"/>
</dbReference>
<dbReference type="RefSeq" id="WP_282335226.1">
    <property type="nucleotide sequence ID" value="NZ_JASBRG010000007.1"/>
</dbReference>
<dbReference type="PROSITE" id="PS51257">
    <property type="entry name" value="PROKAR_LIPOPROTEIN"/>
    <property type="match status" value="1"/>
</dbReference>
<evidence type="ECO:0000259" key="2">
    <source>
        <dbReference type="Pfam" id="PF16318"/>
    </source>
</evidence>
<evidence type="ECO:0000313" key="5">
    <source>
        <dbReference type="Proteomes" id="UP001226434"/>
    </source>
</evidence>
<feature type="domain" description="DUF4957" evidence="2">
    <location>
        <begin position="266"/>
        <end position="408"/>
    </location>
</feature>
<feature type="chain" id="PRO_5046115603" evidence="1">
    <location>
        <begin position="23"/>
        <end position="541"/>
    </location>
</feature>
<keyword evidence="1" id="KW-0732">Signal</keyword>
<dbReference type="InterPro" id="IPR012334">
    <property type="entry name" value="Pectin_lyas_fold"/>
</dbReference>
<dbReference type="InterPro" id="IPR036116">
    <property type="entry name" value="FN3_sf"/>
</dbReference>
<organism evidence="4 5">
    <name type="scientific">Pinibacter soli</name>
    <dbReference type="NCBI Taxonomy" id="3044211"/>
    <lineage>
        <taxon>Bacteria</taxon>
        <taxon>Pseudomonadati</taxon>
        <taxon>Bacteroidota</taxon>
        <taxon>Chitinophagia</taxon>
        <taxon>Chitinophagales</taxon>
        <taxon>Chitinophagaceae</taxon>
        <taxon>Pinibacter</taxon>
    </lineage>
</organism>
<reference evidence="4 5" key="1">
    <citation type="submission" date="2023-05" db="EMBL/GenBank/DDBJ databases">
        <title>Genome sequence of Pinibacter sp. MAH-24.</title>
        <authorList>
            <person name="Huq M.A."/>
        </authorList>
    </citation>
    <scope>NUCLEOTIDE SEQUENCE [LARGE SCALE GENOMIC DNA]</scope>
    <source>
        <strain evidence="4 5">MAH-24</strain>
    </source>
</reference>
<evidence type="ECO:0000313" key="4">
    <source>
        <dbReference type="EMBL" id="MDI3321118.1"/>
    </source>
</evidence>
<keyword evidence="5" id="KW-1185">Reference proteome</keyword>